<dbReference type="RefSeq" id="XP_066913789.1">
    <property type="nucleotide sequence ID" value="XM_067057688.1"/>
</dbReference>
<evidence type="ECO:0000313" key="5">
    <source>
        <dbReference type="Proteomes" id="UP000594262"/>
    </source>
</evidence>
<name>A0A7M5XKW3_9CNID</name>
<evidence type="ECO:0000256" key="1">
    <source>
        <dbReference type="ARBA" id="ARBA00010884"/>
    </source>
</evidence>
<proteinExistence type="inferred from homology"/>
<feature type="active site" description="Charge relay system" evidence="2">
    <location>
        <position position="296"/>
    </location>
</feature>
<dbReference type="InterPro" id="IPR022742">
    <property type="entry name" value="Hydrolase_4"/>
</dbReference>
<evidence type="ECO:0000259" key="3">
    <source>
        <dbReference type="Pfam" id="PF12146"/>
    </source>
</evidence>
<reference evidence="4" key="1">
    <citation type="submission" date="2021-01" db="UniProtKB">
        <authorList>
            <consortium name="EnsemblMetazoa"/>
        </authorList>
    </citation>
    <scope>IDENTIFICATION</scope>
</reference>
<dbReference type="Gene3D" id="3.40.50.1820">
    <property type="entry name" value="alpha/beta hydrolase"/>
    <property type="match status" value="1"/>
</dbReference>
<dbReference type="InterPro" id="IPR050960">
    <property type="entry name" value="AB_hydrolase_4_sf"/>
</dbReference>
<dbReference type="InterPro" id="IPR029058">
    <property type="entry name" value="AB_hydrolase_fold"/>
</dbReference>
<protein>
    <recommendedName>
        <fullName evidence="3">Serine aminopeptidase S33 domain-containing protein</fullName>
    </recommendedName>
</protein>
<dbReference type="PANTHER" id="PTHR10794:SF93">
    <property type="entry name" value="SERINE AMINOPEPTIDASE S33 DOMAIN-CONTAINING PROTEIN"/>
    <property type="match status" value="1"/>
</dbReference>
<feature type="active site" description="Charge relay system" evidence="2">
    <location>
        <position position="325"/>
    </location>
</feature>
<organism evidence="4 5">
    <name type="scientific">Clytia hemisphaerica</name>
    <dbReference type="NCBI Taxonomy" id="252671"/>
    <lineage>
        <taxon>Eukaryota</taxon>
        <taxon>Metazoa</taxon>
        <taxon>Cnidaria</taxon>
        <taxon>Hydrozoa</taxon>
        <taxon>Hydroidolina</taxon>
        <taxon>Leptothecata</taxon>
        <taxon>Obeliida</taxon>
        <taxon>Clytiidae</taxon>
        <taxon>Clytia</taxon>
    </lineage>
</organism>
<dbReference type="GO" id="GO:0047372">
    <property type="term" value="F:monoacylglycerol lipase activity"/>
    <property type="evidence" value="ECO:0007669"/>
    <property type="project" value="TreeGrafter"/>
</dbReference>
<dbReference type="Pfam" id="PF12146">
    <property type="entry name" value="Hydrolase_4"/>
    <property type="match status" value="1"/>
</dbReference>
<feature type="domain" description="Serine aminopeptidase S33" evidence="3">
    <location>
        <begin position="91"/>
        <end position="313"/>
    </location>
</feature>
<dbReference type="EnsemblMetazoa" id="CLYHEMT025051.1">
    <property type="protein sequence ID" value="CLYHEMP025051.1"/>
    <property type="gene ID" value="CLYHEMG025051"/>
</dbReference>
<dbReference type="AlphaFoldDB" id="A0A7M5XKW3"/>
<dbReference type="Proteomes" id="UP000594262">
    <property type="component" value="Unplaced"/>
</dbReference>
<dbReference type="PIRSF" id="PIRSF005211">
    <property type="entry name" value="Ab_hydro_YheT"/>
    <property type="match status" value="1"/>
</dbReference>
<keyword evidence="5" id="KW-1185">Reference proteome</keyword>
<dbReference type="GeneID" id="136801061"/>
<dbReference type="SUPFAM" id="SSF53474">
    <property type="entry name" value="alpha/beta-Hydrolases"/>
    <property type="match status" value="1"/>
</dbReference>
<evidence type="ECO:0000256" key="2">
    <source>
        <dbReference type="PIRSR" id="PIRSR005211-1"/>
    </source>
</evidence>
<feature type="active site" description="Charge relay system" evidence="2">
    <location>
        <position position="168"/>
    </location>
</feature>
<sequence>MMNRIYMNKKDSRLISITSKCKVMWETYKPLWWCSNPWLNVFATMIKHRICSLFWPMSMKRENIIAADGGLVSIDWADDPATRSLPSTAPILAILHPLTGDSIKHADFMEYASRHGWRSCVMNRRGHSGMSLTTPNFCIMGKVDDTVTMVSHIRERYPGCFLGLAGVSAGSGQVVSFIGREGANANIDAATSLCPAWDLQQAFDNFQKHHSYLDYYLTQGLKSYFVNTPENRPLLEKYSQSAFDNVNKTSSIGEFMKSAYPYAGCDSEEQFFAENNPMNFVFGNTTPCLVLNAEDDFLCMKENIRTDLADSIQHFVLVVTKYGSHIAYNEIGGTNYMWRVTLDFFENVRLEKEIGNF</sequence>
<dbReference type="OrthoDB" id="247542at2759"/>
<accession>A0A7M5XKW3</accession>
<dbReference type="InterPro" id="IPR012020">
    <property type="entry name" value="ABHD4"/>
</dbReference>
<dbReference type="GO" id="GO:0034338">
    <property type="term" value="F:short-chain carboxylesterase activity"/>
    <property type="evidence" value="ECO:0007669"/>
    <property type="project" value="TreeGrafter"/>
</dbReference>
<comment type="similarity">
    <text evidence="1">Belongs to the AB hydrolase superfamily. AB hydrolase 4 family.</text>
</comment>
<dbReference type="PANTHER" id="PTHR10794">
    <property type="entry name" value="ABHYDROLASE DOMAIN-CONTAINING PROTEIN"/>
    <property type="match status" value="1"/>
</dbReference>
<evidence type="ECO:0000313" key="4">
    <source>
        <dbReference type="EnsemblMetazoa" id="CLYHEMP025051.1"/>
    </source>
</evidence>